<gene>
    <name evidence="2" type="ORF">BN2614_LOCUS5</name>
</gene>
<feature type="compositionally biased region" description="Pro residues" evidence="1">
    <location>
        <begin position="43"/>
        <end position="54"/>
    </location>
</feature>
<evidence type="ECO:0000313" key="2">
    <source>
        <dbReference type="EMBL" id="VCX38274.1"/>
    </source>
</evidence>
<proteinExistence type="predicted"/>
<dbReference type="EMBL" id="CYRY02043680">
    <property type="protein sequence ID" value="VCX38274.1"/>
    <property type="molecule type" value="Genomic_DNA"/>
</dbReference>
<sequence>AGTSESPRAARTQLSPTHWTPELDRRSYPSHCSEPRRTRPDLPLSPPRPDPPLHLPHRDTSCLRQSFGHEIAQVAGFHPLLL</sequence>
<keyword evidence="3" id="KW-1185">Reference proteome</keyword>
<feature type="compositionally biased region" description="Polar residues" evidence="1">
    <location>
        <begin position="1"/>
        <end position="18"/>
    </location>
</feature>
<dbReference type="AlphaFoldDB" id="A0A9X9M722"/>
<accession>A0A9X9M722</accession>
<feature type="non-terminal residue" evidence="2">
    <location>
        <position position="1"/>
    </location>
</feature>
<protein>
    <submittedName>
        <fullName evidence="2">Uncharacterized protein</fullName>
    </submittedName>
</protein>
<dbReference type="Proteomes" id="UP000269945">
    <property type="component" value="Unassembled WGS sequence"/>
</dbReference>
<organism evidence="2 3">
    <name type="scientific">Gulo gulo</name>
    <name type="common">Wolverine</name>
    <name type="synonym">Gluton</name>
    <dbReference type="NCBI Taxonomy" id="48420"/>
    <lineage>
        <taxon>Eukaryota</taxon>
        <taxon>Metazoa</taxon>
        <taxon>Chordata</taxon>
        <taxon>Craniata</taxon>
        <taxon>Vertebrata</taxon>
        <taxon>Euteleostomi</taxon>
        <taxon>Mammalia</taxon>
        <taxon>Eutheria</taxon>
        <taxon>Laurasiatheria</taxon>
        <taxon>Carnivora</taxon>
        <taxon>Caniformia</taxon>
        <taxon>Musteloidea</taxon>
        <taxon>Mustelidae</taxon>
        <taxon>Guloninae</taxon>
        <taxon>Gulo</taxon>
    </lineage>
</organism>
<name>A0A9X9M722_GULGU</name>
<feature type="compositionally biased region" description="Basic and acidic residues" evidence="1">
    <location>
        <begin position="21"/>
        <end position="40"/>
    </location>
</feature>
<evidence type="ECO:0000256" key="1">
    <source>
        <dbReference type="SAM" id="MobiDB-lite"/>
    </source>
</evidence>
<evidence type="ECO:0000313" key="3">
    <source>
        <dbReference type="Proteomes" id="UP000269945"/>
    </source>
</evidence>
<reference evidence="2 3" key="1">
    <citation type="submission" date="2018-10" db="EMBL/GenBank/DDBJ databases">
        <authorList>
            <person name="Ekblom R."/>
            <person name="Jareborg N."/>
        </authorList>
    </citation>
    <scope>NUCLEOTIDE SEQUENCE [LARGE SCALE GENOMIC DNA]</scope>
    <source>
        <tissue evidence="2">Muscle</tissue>
    </source>
</reference>
<feature type="region of interest" description="Disordered" evidence="1">
    <location>
        <begin position="1"/>
        <end position="57"/>
    </location>
</feature>
<feature type="non-terminal residue" evidence="2">
    <location>
        <position position="82"/>
    </location>
</feature>
<comment type="caution">
    <text evidence="2">The sequence shown here is derived from an EMBL/GenBank/DDBJ whole genome shotgun (WGS) entry which is preliminary data.</text>
</comment>